<dbReference type="EMBL" id="UGKQ01000007">
    <property type="protein sequence ID" value="STS84005.1"/>
    <property type="molecule type" value="Genomic_DNA"/>
</dbReference>
<dbReference type="InterPro" id="IPR050742">
    <property type="entry name" value="Helicase_Restrict-Modif_Enz"/>
</dbReference>
<dbReference type="PANTHER" id="PTHR47396">
    <property type="entry name" value="TYPE I RESTRICTION ENZYME ECOKI R PROTEIN"/>
    <property type="match status" value="1"/>
</dbReference>
<organism evidence="2 3">
    <name type="scientific">Klebsiella pneumoniae</name>
    <dbReference type="NCBI Taxonomy" id="573"/>
    <lineage>
        <taxon>Bacteria</taxon>
        <taxon>Pseudomonadati</taxon>
        <taxon>Pseudomonadota</taxon>
        <taxon>Gammaproteobacteria</taxon>
        <taxon>Enterobacterales</taxon>
        <taxon>Enterobacteriaceae</taxon>
        <taxon>Klebsiella/Raoultella group</taxon>
        <taxon>Klebsiella</taxon>
        <taxon>Klebsiella pneumoniae complex</taxon>
    </lineage>
</organism>
<dbReference type="GO" id="GO:0003677">
    <property type="term" value="F:DNA binding"/>
    <property type="evidence" value="ECO:0007669"/>
    <property type="project" value="InterPro"/>
</dbReference>
<keyword evidence="2" id="KW-0378">Hydrolase</keyword>
<reference evidence="2 3" key="1">
    <citation type="submission" date="2018-06" db="EMBL/GenBank/DDBJ databases">
        <authorList>
            <consortium name="Pathogen Informatics"/>
            <person name="Doyle S."/>
        </authorList>
    </citation>
    <scope>NUCLEOTIDE SEQUENCE [LARGE SCALE GENOMIC DNA]</scope>
    <source>
        <strain evidence="2 3">NCTC9140</strain>
    </source>
</reference>
<dbReference type="InterPro" id="IPR006935">
    <property type="entry name" value="Helicase/UvrB_N"/>
</dbReference>
<name>A0A377TW62_KLEPN</name>
<evidence type="ECO:0000259" key="1">
    <source>
        <dbReference type="PROSITE" id="PS51192"/>
    </source>
</evidence>
<dbReference type="SUPFAM" id="SSF52540">
    <property type="entry name" value="P-loop containing nucleoside triphosphate hydrolases"/>
    <property type="match status" value="1"/>
</dbReference>
<dbReference type="InterPro" id="IPR014001">
    <property type="entry name" value="Helicase_ATP-bd"/>
</dbReference>
<dbReference type="GO" id="GO:0004386">
    <property type="term" value="F:helicase activity"/>
    <property type="evidence" value="ECO:0007669"/>
    <property type="project" value="UniProtKB-KW"/>
</dbReference>
<dbReference type="PROSITE" id="PS51192">
    <property type="entry name" value="HELICASE_ATP_BIND_1"/>
    <property type="match status" value="1"/>
</dbReference>
<dbReference type="InterPro" id="IPR027417">
    <property type="entry name" value="P-loop_NTPase"/>
</dbReference>
<keyword evidence="2" id="KW-0547">Nucleotide-binding</keyword>
<gene>
    <name evidence="2" type="ORF">NCTC9140_05789</name>
</gene>
<sequence length="98" mass="11280">MVFGSVQSVARNLDQFRSEFSLLIVDECHRISDDDDSQYQQIIGHLRQVNPQIRLLGLTATPFRLGKGWIYQFHYHGMVRSDERPCSATASMSYRCAI</sequence>
<dbReference type="GO" id="GO:0005524">
    <property type="term" value="F:ATP binding"/>
    <property type="evidence" value="ECO:0007669"/>
    <property type="project" value="InterPro"/>
</dbReference>
<dbReference type="AlphaFoldDB" id="A0A377TW62"/>
<keyword evidence="2" id="KW-0347">Helicase</keyword>
<evidence type="ECO:0000313" key="2">
    <source>
        <dbReference type="EMBL" id="STS84005.1"/>
    </source>
</evidence>
<protein>
    <submittedName>
        <fullName evidence="2">DNA or RNA helicase of superfamily II</fullName>
    </submittedName>
</protein>
<dbReference type="Proteomes" id="UP000254938">
    <property type="component" value="Unassembled WGS sequence"/>
</dbReference>
<evidence type="ECO:0000313" key="3">
    <source>
        <dbReference type="Proteomes" id="UP000254938"/>
    </source>
</evidence>
<dbReference type="Pfam" id="PF04851">
    <property type="entry name" value="ResIII"/>
    <property type="match status" value="1"/>
</dbReference>
<proteinExistence type="predicted"/>
<keyword evidence="2" id="KW-0067">ATP-binding</keyword>
<dbReference type="GO" id="GO:0005829">
    <property type="term" value="C:cytosol"/>
    <property type="evidence" value="ECO:0007669"/>
    <property type="project" value="TreeGrafter"/>
</dbReference>
<dbReference type="PANTHER" id="PTHR47396:SF1">
    <property type="entry name" value="ATP-DEPENDENT HELICASE IRC3-RELATED"/>
    <property type="match status" value="1"/>
</dbReference>
<feature type="domain" description="Helicase ATP-binding" evidence="1">
    <location>
        <begin position="1"/>
        <end position="80"/>
    </location>
</feature>
<accession>A0A377TW62</accession>
<dbReference type="GO" id="GO:0016787">
    <property type="term" value="F:hydrolase activity"/>
    <property type="evidence" value="ECO:0007669"/>
    <property type="project" value="InterPro"/>
</dbReference>
<dbReference type="Gene3D" id="3.40.50.300">
    <property type="entry name" value="P-loop containing nucleotide triphosphate hydrolases"/>
    <property type="match status" value="1"/>
</dbReference>